<dbReference type="Proteomes" id="UP001147700">
    <property type="component" value="Unassembled WGS sequence"/>
</dbReference>
<dbReference type="RefSeq" id="WP_270006333.1">
    <property type="nucleotide sequence ID" value="NZ_JAPCID010000012.1"/>
</dbReference>
<feature type="domain" description="RecX first three-helical" evidence="7">
    <location>
        <begin position="85"/>
        <end position="124"/>
    </location>
</feature>
<gene>
    <name evidence="8" type="ORF">OJ962_10865</name>
</gene>
<feature type="region of interest" description="Disordered" evidence="5">
    <location>
        <begin position="1"/>
        <end position="51"/>
    </location>
</feature>
<reference evidence="8" key="1">
    <citation type="submission" date="2022-10" db="EMBL/GenBank/DDBJ databases">
        <title>The WGS of Solirubrobacter sp. CPCC 204708.</title>
        <authorList>
            <person name="Jiang Z."/>
        </authorList>
    </citation>
    <scope>NUCLEOTIDE SEQUENCE</scope>
    <source>
        <strain evidence="8">CPCC 204708</strain>
    </source>
</reference>
<comment type="caution">
    <text evidence="8">The sequence shown here is derived from an EMBL/GenBank/DDBJ whole genome shotgun (WGS) entry which is preliminary data.</text>
</comment>
<dbReference type="Pfam" id="PF21982">
    <property type="entry name" value="RecX_HTH1"/>
    <property type="match status" value="1"/>
</dbReference>
<name>A0ABT4RHH6_9ACTN</name>
<evidence type="ECO:0000256" key="4">
    <source>
        <dbReference type="ARBA" id="ARBA00022490"/>
    </source>
</evidence>
<evidence type="ECO:0000256" key="2">
    <source>
        <dbReference type="ARBA" id="ARBA00009695"/>
    </source>
</evidence>
<dbReference type="PANTHER" id="PTHR33602">
    <property type="entry name" value="REGULATORY PROTEIN RECX FAMILY PROTEIN"/>
    <property type="match status" value="1"/>
</dbReference>
<dbReference type="HAMAP" id="MF_01114">
    <property type="entry name" value="RecX"/>
    <property type="match status" value="1"/>
</dbReference>
<comment type="subcellular location">
    <subcellularLocation>
        <location evidence="1">Cytoplasm</location>
    </subcellularLocation>
</comment>
<dbReference type="InterPro" id="IPR036388">
    <property type="entry name" value="WH-like_DNA-bd_sf"/>
</dbReference>
<protein>
    <recommendedName>
        <fullName evidence="3">Regulatory protein RecX</fullName>
    </recommendedName>
</protein>
<evidence type="ECO:0000313" key="9">
    <source>
        <dbReference type="Proteomes" id="UP001147700"/>
    </source>
</evidence>
<dbReference type="InterPro" id="IPR053926">
    <property type="entry name" value="RecX_HTH_1st"/>
</dbReference>
<sequence>RSDLSRGGGPPTPSPAAPDVAPAGPAAALSPDPAAASSPDPATASSPDDSQLALDGLAAELAPDSLGALAAGPAAADEARLREEAFNAAWRFIARRERTEAEVRTRLERNDVEPPLIDEVLDELRAGGYVDDAGYATRFAEDRRNLDGWGAERIERRLRELGVDRRHIAAALAAGDHDELAAATALLARRYPIPPEQPRDLEKALGFLVRKGFDLELAHDALRRHAASAVER</sequence>
<dbReference type="InterPro" id="IPR003783">
    <property type="entry name" value="Regulatory_RecX"/>
</dbReference>
<dbReference type="InterPro" id="IPR053924">
    <property type="entry name" value="RecX_HTH_2nd"/>
</dbReference>
<feature type="domain" description="RecX second three-helical" evidence="6">
    <location>
        <begin position="131"/>
        <end position="172"/>
    </location>
</feature>
<dbReference type="EMBL" id="JAPCID010000012">
    <property type="protein sequence ID" value="MDA0138004.1"/>
    <property type="molecule type" value="Genomic_DNA"/>
</dbReference>
<organism evidence="8 9">
    <name type="scientific">Solirubrobacter deserti</name>
    <dbReference type="NCBI Taxonomy" id="2282478"/>
    <lineage>
        <taxon>Bacteria</taxon>
        <taxon>Bacillati</taxon>
        <taxon>Actinomycetota</taxon>
        <taxon>Thermoleophilia</taxon>
        <taxon>Solirubrobacterales</taxon>
        <taxon>Solirubrobacteraceae</taxon>
        <taxon>Solirubrobacter</taxon>
    </lineage>
</organism>
<keyword evidence="9" id="KW-1185">Reference proteome</keyword>
<keyword evidence="4" id="KW-0963">Cytoplasm</keyword>
<accession>A0ABT4RHH6</accession>
<dbReference type="PANTHER" id="PTHR33602:SF1">
    <property type="entry name" value="REGULATORY PROTEIN RECX FAMILY PROTEIN"/>
    <property type="match status" value="1"/>
</dbReference>
<evidence type="ECO:0000256" key="3">
    <source>
        <dbReference type="ARBA" id="ARBA00018111"/>
    </source>
</evidence>
<dbReference type="Pfam" id="PF02631">
    <property type="entry name" value="RecX_HTH2"/>
    <property type="match status" value="1"/>
</dbReference>
<evidence type="ECO:0000313" key="8">
    <source>
        <dbReference type="EMBL" id="MDA0138004.1"/>
    </source>
</evidence>
<evidence type="ECO:0000256" key="1">
    <source>
        <dbReference type="ARBA" id="ARBA00004496"/>
    </source>
</evidence>
<comment type="similarity">
    <text evidence="2">Belongs to the RecX family.</text>
</comment>
<dbReference type="Gene3D" id="1.10.10.10">
    <property type="entry name" value="Winged helix-like DNA-binding domain superfamily/Winged helix DNA-binding domain"/>
    <property type="match status" value="3"/>
</dbReference>
<proteinExistence type="inferred from homology"/>
<feature type="non-terminal residue" evidence="8">
    <location>
        <position position="1"/>
    </location>
</feature>
<evidence type="ECO:0000256" key="5">
    <source>
        <dbReference type="SAM" id="MobiDB-lite"/>
    </source>
</evidence>
<feature type="compositionally biased region" description="Low complexity" evidence="5">
    <location>
        <begin position="17"/>
        <end position="50"/>
    </location>
</feature>
<evidence type="ECO:0000259" key="6">
    <source>
        <dbReference type="Pfam" id="PF02631"/>
    </source>
</evidence>
<evidence type="ECO:0000259" key="7">
    <source>
        <dbReference type="Pfam" id="PF21982"/>
    </source>
</evidence>